<keyword evidence="3" id="KW-0547">Nucleotide-binding</keyword>
<dbReference type="AlphaFoldDB" id="X0RV86"/>
<proteinExistence type="predicted"/>
<organism evidence="9">
    <name type="scientific">marine sediment metagenome</name>
    <dbReference type="NCBI Taxonomy" id="412755"/>
    <lineage>
        <taxon>unclassified sequences</taxon>
        <taxon>metagenomes</taxon>
        <taxon>ecological metagenomes</taxon>
    </lineage>
</organism>
<dbReference type="InterPro" id="IPR003594">
    <property type="entry name" value="HATPase_dom"/>
</dbReference>
<dbReference type="InterPro" id="IPR036097">
    <property type="entry name" value="HisK_dim/P_sf"/>
</dbReference>
<dbReference type="NCBIfam" id="TIGR00229">
    <property type="entry name" value="sensory_box"/>
    <property type="match status" value="1"/>
</dbReference>
<feature type="domain" description="Histidine kinase" evidence="7">
    <location>
        <begin position="154"/>
        <end position="366"/>
    </location>
</feature>
<keyword evidence="4" id="KW-0418">Kinase</keyword>
<sequence length="379" mass="42618">EKIARLDKEQIHSFLTALTADNELLKMVFDSMLDGVIVTDSQHKILLYNKSAKRMIPFVKGDAAGKLIWKMISDREIAGFFKEKLVNQEKVKDHEFTLDNGLVRTLSCTLMPLVLEGTIRGNVLHIEDITDRIAKEARLQRAENLAALTTLAAGVAHEIKNPLASIGIHLQLIKREIEGKKKIGTKPIKEYHGILTEEVDRLNRIVVDFLFAVRPMDTRLKINDLNRVIRDLLDFLKFELDQGGIAVELNLSRYIPEIELDEKYMKQALLNIIKNAISAMPGGGKLIIETLLQDDELRLSVTDTGTGIPDDILGKIFEPYFTTKDFGSGLGLTLVYKIVKEHKGDIAIKSKEGEGTTFTLSFPIPRGEKRLIDFKGEMV</sequence>
<dbReference type="InterPro" id="IPR004358">
    <property type="entry name" value="Sig_transdc_His_kin-like_C"/>
</dbReference>
<feature type="non-terminal residue" evidence="9">
    <location>
        <position position="1"/>
    </location>
</feature>
<dbReference type="EMBL" id="BARS01006301">
    <property type="protein sequence ID" value="GAF67657.1"/>
    <property type="molecule type" value="Genomic_DNA"/>
</dbReference>
<keyword evidence="1" id="KW-0597">Phosphoprotein</keyword>
<dbReference type="InterPro" id="IPR000014">
    <property type="entry name" value="PAS"/>
</dbReference>
<evidence type="ECO:0008006" key="10">
    <source>
        <dbReference type="Google" id="ProtNLM"/>
    </source>
</evidence>
<evidence type="ECO:0000313" key="9">
    <source>
        <dbReference type="EMBL" id="GAF67657.1"/>
    </source>
</evidence>
<dbReference type="InterPro" id="IPR036890">
    <property type="entry name" value="HATPase_C_sf"/>
</dbReference>
<dbReference type="GO" id="GO:0005524">
    <property type="term" value="F:ATP binding"/>
    <property type="evidence" value="ECO:0007669"/>
    <property type="project" value="UniProtKB-KW"/>
</dbReference>
<dbReference type="Gene3D" id="3.30.565.10">
    <property type="entry name" value="Histidine kinase-like ATPase, C-terminal domain"/>
    <property type="match status" value="1"/>
</dbReference>
<dbReference type="Pfam" id="PF08448">
    <property type="entry name" value="PAS_4"/>
    <property type="match status" value="1"/>
</dbReference>
<evidence type="ECO:0000256" key="3">
    <source>
        <dbReference type="ARBA" id="ARBA00022741"/>
    </source>
</evidence>
<dbReference type="PANTHER" id="PTHR43065:SF10">
    <property type="entry name" value="PEROXIDE STRESS-ACTIVATED HISTIDINE KINASE MAK3"/>
    <property type="match status" value="1"/>
</dbReference>
<dbReference type="SMART" id="SM00091">
    <property type="entry name" value="PAS"/>
    <property type="match status" value="1"/>
</dbReference>
<accession>X0RV86</accession>
<dbReference type="Gene3D" id="3.30.450.20">
    <property type="entry name" value="PAS domain"/>
    <property type="match status" value="1"/>
</dbReference>
<dbReference type="CDD" id="cd00130">
    <property type="entry name" value="PAS"/>
    <property type="match status" value="1"/>
</dbReference>
<dbReference type="CDD" id="cd00082">
    <property type="entry name" value="HisKA"/>
    <property type="match status" value="1"/>
</dbReference>
<evidence type="ECO:0000259" key="8">
    <source>
        <dbReference type="PROSITE" id="PS50112"/>
    </source>
</evidence>
<evidence type="ECO:0000259" key="7">
    <source>
        <dbReference type="PROSITE" id="PS50109"/>
    </source>
</evidence>
<gene>
    <name evidence="9" type="ORF">S01H1_12299</name>
</gene>
<dbReference type="InterPro" id="IPR035965">
    <property type="entry name" value="PAS-like_dom_sf"/>
</dbReference>
<dbReference type="SMART" id="SM00387">
    <property type="entry name" value="HATPase_c"/>
    <property type="match status" value="1"/>
</dbReference>
<evidence type="ECO:0000256" key="5">
    <source>
        <dbReference type="ARBA" id="ARBA00022840"/>
    </source>
</evidence>
<dbReference type="SMART" id="SM00388">
    <property type="entry name" value="HisKA"/>
    <property type="match status" value="1"/>
</dbReference>
<dbReference type="SUPFAM" id="SSF55874">
    <property type="entry name" value="ATPase domain of HSP90 chaperone/DNA topoisomerase II/histidine kinase"/>
    <property type="match status" value="1"/>
</dbReference>
<dbReference type="GO" id="GO:0000155">
    <property type="term" value="F:phosphorelay sensor kinase activity"/>
    <property type="evidence" value="ECO:0007669"/>
    <property type="project" value="InterPro"/>
</dbReference>
<dbReference type="Pfam" id="PF02518">
    <property type="entry name" value="HATPase_c"/>
    <property type="match status" value="1"/>
</dbReference>
<dbReference type="InterPro" id="IPR013656">
    <property type="entry name" value="PAS_4"/>
</dbReference>
<dbReference type="InterPro" id="IPR003661">
    <property type="entry name" value="HisK_dim/P_dom"/>
</dbReference>
<protein>
    <recommendedName>
        <fullName evidence="10">Histidine kinase domain-containing protein</fullName>
    </recommendedName>
</protein>
<name>X0RV86_9ZZZZ</name>
<keyword evidence="5" id="KW-0067">ATP-binding</keyword>
<evidence type="ECO:0000256" key="1">
    <source>
        <dbReference type="ARBA" id="ARBA00022553"/>
    </source>
</evidence>
<dbReference type="SUPFAM" id="SSF47384">
    <property type="entry name" value="Homodimeric domain of signal transducing histidine kinase"/>
    <property type="match status" value="1"/>
</dbReference>
<dbReference type="PROSITE" id="PS50112">
    <property type="entry name" value="PAS"/>
    <property type="match status" value="1"/>
</dbReference>
<evidence type="ECO:0000256" key="4">
    <source>
        <dbReference type="ARBA" id="ARBA00022777"/>
    </source>
</evidence>
<evidence type="ECO:0000256" key="2">
    <source>
        <dbReference type="ARBA" id="ARBA00022679"/>
    </source>
</evidence>
<feature type="domain" description="PAS" evidence="8">
    <location>
        <begin position="21"/>
        <end position="66"/>
    </location>
</feature>
<dbReference type="Gene3D" id="1.10.287.130">
    <property type="match status" value="1"/>
</dbReference>
<dbReference type="PRINTS" id="PR00344">
    <property type="entry name" value="BCTRLSENSOR"/>
</dbReference>
<dbReference type="InterPro" id="IPR005467">
    <property type="entry name" value="His_kinase_dom"/>
</dbReference>
<comment type="caution">
    <text evidence="9">The sequence shown here is derived from an EMBL/GenBank/DDBJ whole genome shotgun (WGS) entry which is preliminary data.</text>
</comment>
<dbReference type="Pfam" id="PF00512">
    <property type="entry name" value="HisKA"/>
    <property type="match status" value="1"/>
</dbReference>
<reference evidence="9" key="1">
    <citation type="journal article" date="2014" name="Front. Microbiol.">
        <title>High frequency of phylogenetically diverse reductive dehalogenase-homologous genes in deep subseafloor sedimentary metagenomes.</title>
        <authorList>
            <person name="Kawai M."/>
            <person name="Futagami T."/>
            <person name="Toyoda A."/>
            <person name="Takaki Y."/>
            <person name="Nishi S."/>
            <person name="Hori S."/>
            <person name="Arai W."/>
            <person name="Tsubouchi T."/>
            <person name="Morono Y."/>
            <person name="Uchiyama I."/>
            <person name="Ito T."/>
            <person name="Fujiyama A."/>
            <person name="Inagaki F."/>
            <person name="Takami H."/>
        </authorList>
    </citation>
    <scope>NUCLEOTIDE SEQUENCE</scope>
    <source>
        <strain evidence="9">Expedition CK06-06</strain>
    </source>
</reference>
<dbReference type="PANTHER" id="PTHR43065">
    <property type="entry name" value="SENSOR HISTIDINE KINASE"/>
    <property type="match status" value="1"/>
</dbReference>
<dbReference type="PROSITE" id="PS50109">
    <property type="entry name" value="HIS_KIN"/>
    <property type="match status" value="1"/>
</dbReference>
<evidence type="ECO:0000256" key="6">
    <source>
        <dbReference type="ARBA" id="ARBA00023012"/>
    </source>
</evidence>
<dbReference type="SUPFAM" id="SSF55785">
    <property type="entry name" value="PYP-like sensor domain (PAS domain)"/>
    <property type="match status" value="1"/>
</dbReference>
<keyword evidence="6" id="KW-0902">Two-component regulatory system</keyword>
<keyword evidence="2" id="KW-0808">Transferase</keyword>